<dbReference type="InterPro" id="IPR014729">
    <property type="entry name" value="Rossmann-like_a/b/a_fold"/>
</dbReference>
<evidence type="ECO:0000256" key="2">
    <source>
        <dbReference type="ARBA" id="ARBA00022490"/>
    </source>
</evidence>
<name>A0ABT3MV46_9GAMM</name>
<dbReference type="GO" id="GO:0032267">
    <property type="term" value="F:tRNA(Ile)-lysidine synthase activity"/>
    <property type="evidence" value="ECO:0007669"/>
    <property type="project" value="UniProtKB-EC"/>
</dbReference>
<comment type="caution">
    <text evidence="10">The sequence shown here is derived from an EMBL/GenBank/DDBJ whole genome shotgun (WGS) entry which is preliminary data.</text>
</comment>
<keyword evidence="2 8" id="KW-0963">Cytoplasm</keyword>
<dbReference type="RefSeq" id="WP_262568086.1">
    <property type="nucleotide sequence ID" value="NZ_JAPFCC010000001.1"/>
</dbReference>
<dbReference type="Pfam" id="PF09179">
    <property type="entry name" value="TilS"/>
    <property type="match status" value="1"/>
</dbReference>
<dbReference type="SUPFAM" id="SSF56037">
    <property type="entry name" value="PheT/TilS domain"/>
    <property type="match status" value="1"/>
</dbReference>
<comment type="subcellular location">
    <subcellularLocation>
        <location evidence="1 8">Cytoplasm</location>
    </subcellularLocation>
</comment>
<keyword evidence="6 8" id="KW-0067">ATP-binding</keyword>
<keyword evidence="5 8" id="KW-0547">Nucleotide-binding</keyword>
<comment type="catalytic activity">
    <reaction evidence="7 8">
        <text>cytidine(34) in tRNA(Ile2) + L-lysine + ATP = lysidine(34) in tRNA(Ile2) + AMP + diphosphate + H(+)</text>
        <dbReference type="Rhea" id="RHEA:43744"/>
        <dbReference type="Rhea" id="RHEA-COMP:10625"/>
        <dbReference type="Rhea" id="RHEA-COMP:10670"/>
        <dbReference type="ChEBI" id="CHEBI:15378"/>
        <dbReference type="ChEBI" id="CHEBI:30616"/>
        <dbReference type="ChEBI" id="CHEBI:32551"/>
        <dbReference type="ChEBI" id="CHEBI:33019"/>
        <dbReference type="ChEBI" id="CHEBI:82748"/>
        <dbReference type="ChEBI" id="CHEBI:83665"/>
        <dbReference type="ChEBI" id="CHEBI:456215"/>
        <dbReference type="EC" id="6.3.4.19"/>
    </reaction>
</comment>
<reference evidence="10 11" key="1">
    <citation type="submission" date="2022-10" db="EMBL/GenBank/DDBJ databases">
        <title>High-quality genome sequences of two octocoral-associated bacteria, Endozoicomonas euniceicola EF212 and Endozoicomonas gorgoniicola PS125.</title>
        <authorList>
            <person name="Chiou Y.-J."/>
            <person name="Chen Y.-H."/>
        </authorList>
    </citation>
    <scope>NUCLEOTIDE SEQUENCE [LARGE SCALE GENOMIC DNA]</scope>
    <source>
        <strain evidence="10 11">PS125</strain>
    </source>
</reference>
<evidence type="ECO:0000313" key="11">
    <source>
        <dbReference type="Proteomes" id="UP001209854"/>
    </source>
</evidence>
<evidence type="ECO:0000259" key="9">
    <source>
        <dbReference type="SMART" id="SM00977"/>
    </source>
</evidence>
<feature type="binding site" evidence="8">
    <location>
        <begin position="41"/>
        <end position="46"/>
    </location>
    <ligand>
        <name>ATP</name>
        <dbReference type="ChEBI" id="CHEBI:30616"/>
    </ligand>
</feature>
<dbReference type="SUPFAM" id="SSF52402">
    <property type="entry name" value="Adenine nucleotide alpha hydrolases-like"/>
    <property type="match status" value="1"/>
</dbReference>
<dbReference type="EC" id="6.3.4.19" evidence="8"/>
<dbReference type="NCBIfam" id="TIGR02433">
    <property type="entry name" value="lysidine_TilS_C"/>
    <property type="match status" value="1"/>
</dbReference>
<dbReference type="SUPFAM" id="SSF82829">
    <property type="entry name" value="MesJ substrate recognition domain-like"/>
    <property type="match status" value="1"/>
</dbReference>
<keyword evidence="4 8" id="KW-0819">tRNA processing</keyword>
<evidence type="ECO:0000256" key="3">
    <source>
        <dbReference type="ARBA" id="ARBA00022598"/>
    </source>
</evidence>
<dbReference type="InterPro" id="IPR012796">
    <property type="entry name" value="Lysidine-tRNA-synth_C"/>
</dbReference>
<dbReference type="Pfam" id="PF01171">
    <property type="entry name" value="ATP_bind_3"/>
    <property type="match status" value="1"/>
</dbReference>
<dbReference type="InterPro" id="IPR011063">
    <property type="entry name" value="TilS/TtcA_N"/>
</dbReference>
<dbReference type="Gene3D" id="1.20.59.20">
    <property type="match status" value="1"/>
</dbReference>
<evidence type="ECO:0000256" key="1">
    <source>
        <dbReference type="ARBA" id="ARBA00004496"/>
    </source>
</evidence>
<comment type="similarity">
    <text evidence="8">Belongs to the tRNA(Ile)-lysidine synthase family.</text>
</comment>
<sequence>MSLSFESSLEQTLSPLVESVCAALEQFTEFPSPVPFVVALSGGVDSTVLLHALVQLRHAGLVSSLSAIHVHHGLSVNADSWAEYCQNLCQQWQVPLDVRRVDVNEALGDGIEQAARSMRYQVFEQLLPEQGCLLQGHHQDDQAETLLFRLFRGSGLDGLAGIPAQRSLGQRVQRGQRGQRGRRQVVRPLLSVSRASIEAYAKDHQLQPVEDESNTDQRFARNYLRQNLIPQIEQRWPGVSERLAVLSGEVVESQQWLQQAVEEAADAVLTVAPDYWNAGQVVNIGSLMKLSESMAFRVVRYWLKQKGLLMPDRSVLKTLFAEVIHSREDADPVLQLGDHEVRRFDGLLVLVPVLEPFSEKVIGWDCVARSELHVPASGWLTLGDDSARQLKAVSVCFRHNLPGSEKVRIAGRQGSKSVKRWLQEYRVPPWLRDRVPFLFYNGQMLCAAGLWVCDLLEKKPGKKRQDEAGEPLSNIGIKVRADWRFDPY</sequence>
<dbReference type="InterPro" id="IPR012094">
    <property type="entry name" value="tRNA_Ile_lys_synt"/>
</dbReference>
<accession>A0ABT3MV46</accession>
<evidence type="ECO:0000256" key="8">
    <source>
        <dbReference type="HAMAP-Rule" id="MF_01161"/>
    </source>
</evidence>
<dbReference type="HAMAP" id="MF_01161">
    <property type="entry name" value="tRNA_Ile_lys_synt"/>
    <property type="match status" value="1"/>
</dbReference>
<dbReference type="PANTHER" id="PTHR43033">
    <property type="entry name" value="TRNA(ILE)-LYSIDINE SYNTHASE-RELATED"/>
    <property type="match status" value="1"/>
</dbReference>
<dbReference type="NCBIfam" id="TIGR02432">
    <property type="entry name" value="lysidine_TilS_N"/>
    <property type="match status" value="1"/>
</dbReference>
<dbReference type="PANTHER" id="PTHR43033:SF1">
    <property type="entry name" value="TRNA(ILE)-LYSIDINE SYNTHASE-RELATED"/>
    <property type="match status" value="1"/>
</dbReference>
<dbReference type="SMART" id="SM00977">
    <property type="entry name" value="TilS_C"/>
    <property type="match status" value="1"/>
</dbReference>
<protein>
    <recommendedName>
        <fullName evidence="8">tRNA(Ile)-lysidine synthase</fullName>
        <ecNumber evidence="8">6.3.4.19</ecNumber>
    </recommendedName>
    <alternativeName>
        <fullName evidence="8">tRNA(Ile)-2-lysyl-cytidine synthase</fullName>
    </alternativeName>
    <alternativeName>
        <fullName evidence="8">tRNA(Ile)-lysidine synthetase</fullName>
    </alternativeName>
</protein>
<evidence type="ECO:0000256" key="7">
    <source>
        <dbReference type="ARBA" id="ARBA00048539"/>
    </source>
</evidence>
<comment type="function">
    <text evidence="8">Ligates lysine onto the cytidine present at position 34 of the AUA codon-specific tRNA(Ile) that contains the anticodon CAU, in an ATP-dependent manner. Cytidine is converted to lysidine, thus changing the amino acid specificity of the tRNA from methionine to isoleucine.</text>
</comment>
<organism evidence="10 11">
    <name type="scientific">Endozoicomonas gorgoniicola</name>
    <dbReference type="NCBI Taxonomy" id="1234144"/>
    <lineage>
        <taxon>Bacteria</taxon>
        <taxon>Pseudomonadati</taxon>
        <taxon>Pseudomonadota</taxon>
        <taxon>Gammaproteobacteria</taxon>
        <taxon>Oceanospirillales</taxon>
        <taxon>Endozoicomonadaceae</taxon>
        <taxon>Endozoicomonas</taxon>
    </lineage>
</organism>
<dbReference type="InterPro" id="IPR012795">
    <property type="entry name" value="tRNA_Ile_lys_synt_N"/>
</dbReference>
<dbReference type="Proteomes" id="UP001209854">
    <property type="component" value="Unassembled WGS sequence"/>
</dbReference>
<evidence type="ECO:0000256" key="6">
    <source>
        <dbReference type="ARBA" id="ARBA00022840"/>
    </source>
</evidence>
<evidence type="ECO:0000256" key="5">
    <source>
        <dbReference type="ARBA" id="ARBA00022741"/>
    </source>
</evidence>
<gene>
    <name evidence="8 10" type="primary">tilS</name>
    <name evidence="10" type="ORF">NX722_11445</name>
</gene>
<comment type="domain">
    <text evidence="8">The N-terminal region contains the highly conserved SGGXDS motif, predicted to be a P-loop motif involved in ATP binding.</text>
</comment>
<dbReference type="InterPro" id="IPR015262">
    <property type="entry name" value="tRNA_Ile_lys_synt_subst-bd"/>
</dbReference>
<keyword evidence="3 8" id="KW-0436">Ligase</keyword>
<dbReference type="CDD" id="cd01992">
    <property type="entry name" value="TilS_N"/>
    <property type="match status" value="1"/>
</dbReference>
<proteinExistence type="inferred from homology"/>
<evidence type="ECO:0000256" key="4">
    <source>
        <dbReference type="ARBA" id="ARBA00022694"/>
    </source>
</evidence>
<evidence type="ECO:0000313" key="10">
    <source>
        <dbReference type="EMBL" id="MCW7553242.1"/>
    </source>
</evidence>
<dbReference type="Gene3D" id="3.40.50.620">
    <property type="entry name" value="HUPs"/>
    <property type="match status" value="1"/>
</dbReference>
<dbReference type="EMBL" id="JAPFCC010000001">
    <property type="protein sequence ID" value="MCW7553242.1"/>
    <property type="molecule type" value="Genomic_DNA"/>
</dbReference>
<feature type="domain" description="Lysidine-tRNA(Ile) synthetase C-terminal" evidence="9">
    <location>
        <begin position="393"/>
        <end position="468"/>
    </location>
</feature>
<dbReference type="Pfam" id="PF11734">
    <property type="entry name" value="TilS_C"/>
    <property type="match status" value="1"/>
</dbReference>
<keyword evidence="11" id="KW-1185">Reference proteome</keyword>